<evidence type="ECO:0000256" key="1">
    <source>
        <dbReference type="SAM" id="MobiDB-lite"/>
    </source>
</evidence>
<keyword evidence="3" id="KW-1185">Reference proteome</keyword>
<comment type="caution">
    <text evidence="2">The sequence shown here is derived from an EMBL/GenBank/DDBJ whole genome shotgun (WGS) entry which is preliminary data.</text>
</comment>
<gene>
    <name evidence="2" type="ORF">JYB65_11080</name>
</gene>
<accession>A0A939IJA6</accession>
<reference evidence="2" key="1">
    <citation type="submission" date="2021-02" db="EMBL/GenBank/DDBJ databases">
        <title>Abyssanaerobacter marinus gen.nov., sp., nov, anaerobic bacterium isolated from the Onnuri vent field of Indian Ocean and suggestion of Mogibacteriaceae fam. nov., and proposal of reclassification of ambiguous this family's genus member.</title>
        <authorList>
            <person name="Kim Y.J."/>
            <person name="Yang J.-A."/>
        </authorList>
    </citation>
    <scope>NUCLEOTIDE SEQUENCE</scope>
    <source>
        <strain evidence="2">DSM 2634</strain>
    </source>
</reference>
<dbReference type="Proteomes" id="UP000664545">
    <property type="component" value="Unassembled WGS sequence"/>
</dbReference>
<organism evidence="2 3">
    <name type="scientific">Clostridium aminobutyricum</name>
    <dbReference type="NCBI Taxonomy" id="33953"/>
    <lineage>
        <taxon>Bacteria</taxon>
        <taxon>Bacillati</taxon>
        <taxon>Bacillota</taxon>
        <taxon>Clostridia</taxon>
        <taxon>Eubacteriales</taxon>
        <taxon>Clostridiaceae</taxon>
        <taxon>Clostridium</taxon>
    </lineage>
</organism>
<evidence type="ECO:0000313" key="3">
    <source>
        <dbReference type="Proteomes" id="UP000664545"/>
    </source>
</evidence>
<dbReference type="EMBL" id="JAFJZZ010000005">
    <property type="protein sequence ID" value="MBN7773906.1"/>
    <property type="molecule type" value="Genomic_DNA"/>
</dbReference>
<sequence length="137" mass="15495">MNPVIIFALFALLYQEDNHFPNYFDTFKLEQTVEKFNHVVVSLNQINHLNELAHQPLIPGKIAHTIEDSIHTVKPLLPEGKRRQQLDSVASVLDGMKRLGDFQNLAKTMGPVMNMLGNLDTQEASDEENEEEPAGED</sequence>
<dbReference type="AlphaFoldDB" id="A0A939IJA6"/>
<evidence type="ECO:0000313" key="2">
    <source>
        <dbReference type="EMBL" id="MBN7773906.1"/>
    </source>
</evidence>
<feature type="compositionally biased region" description="Acidic residues" evidence="1">
    <location>
        <begin position="123"/>
        <end position="137"/>
    </location>
</feature>
<dbReference type="RefSeq" id="WP_206582746.1">
    <property type="nucleotide sequence ID" value="NZ_JAFJZZ010000005.1"/>
</dbReference>
<feature type="region of interest" description="Disordered" evidence="1">
    <location>
        <begin position="118"/>
        <end position="137"/>
    </location>
</feature>
<proteinExistence type="predicted"/>
<name>A0A939IJA6_CLOAM</name>
<protein>
    <submittedName>
        <fullName evidence="2">Uncharacterized protein</fullName>
    </submittedName>
</protein>